<dbReference type="AlphaFoldDB" id="A0A437APL7"/>
<dbReference type="InterPro" id="IPR036224">
    <property type="entry name" value="GINS_bundle-like_dom_sf"/>
</dbReference>
<reference evidence="1 2" key="1">
    <citation type="submission" date="2018-10" db="EMBL/GenBank/DDBJ databases">
        <title>Draft genome sequence of the microsporidian Tubulinosema ratisbonensis.</title>
        <authorList>
            <person name="Polonais V."/>
            <person name="Peyretaillade E."/>
            <person name="Niehus S."/>
            <person name="Wawrzyniak I."/>
            <person name="Franchet A."/>
            <person name="Gaspin C."/>
            <person name="Reichstadt M."/>
            <person name="Belser C."/>
            <person name="Labadie K."/>
            <person name="Delbac F."/>
            <person name="Ferrandon D."/>
        </authorList>
    </citation>
    <scope>NUCLEOTIDE SEQUENCE [LARGE SCALE GENOMIC DNA]</scope>
    <source>
        <strain evidence="1 2">Franzen</strain>
    </source>
</reference>
<protein>
    <submittedName>
        <fullName evidence="1">Sld5 domain protein</fullName>
    </submittedName>
</protein>
<sequence length="165" mass="19625">MKKAIELLITHYQNEKNTEEILPYNQEIIDFYQKTIPILTNHMISLTNPIVKSIIEQELERTKYFLKNYLLTRLKKISLKMKINLEFLSEAEKIFYEKMINFYKEEDIFVDEESVCDEIVGFISNVSNKRVMLDGKPVELKQGDFFICNVKDVIELVYENEINLI</sequence>
<dbReference type="Gene3D" id="1.20.58.1030">
    <property type="match status" value="1"/>
</dbReference>
<comment type="caution">
    <text evidence="1">The sequence shown here is derived from an EMBL/GenBank/DDBJ whole genome shotgun (WGS) entry which is preliminary data.</text>
</comment>
<dbReference type="SUPFAM" id="SSF158573">
    <property type="entry name" value="GINS helical bundle-like"/>
    <property type="match status" value="1"/>
</dbReference>
<keyword evidence="2" id="KW-1185">Reference proteome</keyword>
<dbReference type="PANTHER" id="PTHR21206:SF0">
    <property type="entry name" value="DNA REPLICATION COMPLEX GINS PROTEIN SLD5"/>
    <property type="match status" value="1"/>
</dbReference>
<dbReference type="OrthoDB" id="338231at2759"/>
<evidence type="ECO:0000313" key="2">
    <source>
        <dbReference type="Proteomes" id="UP000282876"/>
    </source>
</evidence>
<name>A0A437APL7_9MICR</name>
<proteinExistence type="predicted"/>
<dbReference type="InterPro" id="IPR008591">
    <property type="entry name" value="GINS_Sld5"/>
</dbReference>
<dbReference type="GO" id="GO:0000811">
    <property type="term" value="C:GINS complex"/>
    <property type="evidence" value="ECO:0007669"/>
    <property type="project" value="TreeGrafter"/>
</dbReference>
<gene>
    <name evidence="1" type="ORF">TUBRATIS_004020</name>
</gene>
<dbReference type="EMBL" id="RCSS01000089">
    <property type="protein sequence ID" value="RVD93092.1"/>
    <property type="molecule type" value="Genomic_DNA"/>
</dbReference>
<evidence type="ECO:0000313" key="1">
    <source>
        <dbReference type="EMBL" id="RVD93092.1"/>
    </source>
</evidence>
<dbReference type="Proteomes" id="UP000282876">
    <property type="component" value="Unassembled WGS sequence"/>
</dbReference>
<organism evidence="1 2">
    <name type="scientific">Tubulinosema ratisbonensis</name>
    <dbReference type="NCBI Taxonomy" id="291195"/>
    <lineage>
        <taxon>Eukaryota</taxon>
        <taxon>Fungi</taxon>
        <taxon>Fungi incertae sedis</taxon>
        <taxon>Microsporidia</taxon>
        <taxon>Tubulinosematoidea</taxon>
        <taxon>Tubulinosematidae</taxon>
        <taxon>Tubulinosema</taxon>
    </lineage>
</organism>
<dbReference type="PANTHER" id="PTHR21206">
    <property type="entry name" value="SLD5 PROTEIN"/>
    <property type="match status" value="1"/>
</dbReference>
<dbReference type="GO" id="GO:0000727">
    <property type="term" value="P:double-strand break repair via break-induced replication"/>
    <property type="evidence" value="ECO:0007669"/>
    <property type="project" value="TreeGrafter"/>
</dbReference>
<dbReference type="PIRSF" id="PIRSF007764">
    <property type="entry name" value="Sld5"/>
    <property type="match status" value="1"/>
</dbReference>
<dbReference type="VEuPathDB" id="MicrosporidiaDB:TUBRATIS_004020"/>
<dbReference type="STRING" id="291195.A0A437APL7"/>
<dbReference type="GO" id="GO:0006261">
    <property type="term" value="P:DNA-templated DNA replication"/>
    <property type="evidence" value="ECO:0007669"/>
    <property type="project" value="InterPro"/>
</dbReference>
<accession>A0A437APL7</accession>